<sequence length="325" mass="37032">MTTPPDPDSRLPPELLTIIINTLDVNADRDTLLALLRVSQFTWEVAARLLYRNLCLSGRKISQLLNRGAENHHLFDSIGKTHGAEFSAIRQQLLKQHGVGRRTRLALSFTKSVDWYLSVEAVSLLLRAAIPHTPLFPNVVEVHLSPELQFNASGPLVPAVPSFIEVLLRPPPNKVLFDSVHINVWAPMDDGLLYFLAPMNEGLLYFLPARTYRGLLIHACCRDQVDKALRRWRPQWEAMAEVHWSLFHTRLYWEVLAEFGKDGCLSRAHRVVCWVQQPDPILIERGIIQTSPSVPTAVPRIQFYVGTRLDRMLLRLSSVRFTKSI</sequence>
<gene>
    <name evidence="1" type="ORF">Q8F55_000572</name>
</gene>
<accession>A0ABR3QDN7</accession>
<name>A0ABR3QDN7_9TREE</name>
<comment type="caution">
    <text evidence="1">The sequence shown here is derived from an EMBL/GenBank/DDBJ whole genome shotgun (WGS) entry which is preliminary data.</text>
</comment>
<proteinExistence type="predicted"/>
<evidence type="ECO:0008006" key="3">
    <source>
        <dbReference type="Google" id="ProtNLM"/>
    </source>
</evidence>
<reference evidence="1 2" key="1">
    <citation type="submission" date="2023-08" db="EMBL/GenBank/DDBJ databases">
        <title>Annotated Genome Sequence of Vanrija albida AlHP1.</title>
        <authorList>
            <person name="Herzog R."/>
        </authorList>
    </citation>
    <scope>NUCLEOTIDE SEQUENCE [LARGE SCALE GENOMIC DNA]</scope>
    <source>
        <strain evidence="1 2">AlHP1</strain>
    </source>
</reference>
<dbReference type="RefSeq" id="XP_069212768.1">
    <property type="nucleotide sequence ID" value="XM_069349224.1"/>
</dbReference>
<evidence type="ECO:0000313" key="2">
    <source>
        <dbReference type="Proteomes" id="UP001565368"/>
    </source>
</evidence>
<dbReference type="GeneID" id="95981615"/>
<dbReference type="Proteomes" id="UP001565368">
    <property type="component" value="Unassembled WGS sequence"/>
</dbReference>
<dbReference type="EMBL" id="JBBXJM010000001">
    <property type="protein sequence ID" value="KAL1412824.1"/>
    <property type="molecule type" value="Genomic_DNA"/>
</dbReference>
<keyword evidence="2" id="KW-1185">Reference proteome</keyword>
<evidence type="ECO:0000313" key="1">
    <source>
        <dbReference type="EMBL" id="KAL1412824.1"/>
    </source>
</evidence>
<organism evidence="1 2">
    <name type="scientific">Vanrija albida</name>
    <dbReference type="NCBI Taxonomy" id="181172"/>
    <lineage>
        <taxon>Eukaryota</taxon>
        <taxon>Fungi</taxon>
        <taxon>Dikarya</taxon>
        <taxon>Basidiomycota</taxon>
        <taxon>Agaricomycotina</taxon>
        <taxon>Tremellomycetes</taxon>
        <taxon>Trichosporonales</taxon>
        <taxon>Trichosporonaceae</taxon>
        <taxon>Vanrija</taxon>
    </lineage>
</organism>
<protein>
    <recommendedName>
        <fullName evidence="3">F-box domain-containing protein</fullName>
    </recommendedName>
</protein>